<sequence>MNLRLRLASLVGLGYLAAVTRAIQISIGNPTQCDDLTIKWTGGQPPFQLVLAPVFDVATVINISSSAFVSNKGSYTIPQLPLVANDTFLLALSDATGFENGATSSLLVVGNSTGNINCSTTGPAIAFTFDVQRWPLQQCRPYTFSGYENAILPVTIMGLISSGTSIMLRPNATQETSYSWTANVTEGDSVVFVMMDAEGRQGGTSNITTVGPSDDTHCFDTTPSTSSIVPSPTSGGPTTTVTATPPPGSPGVSMSTIAGAVAGSVGASATIFAAALCCLRRRRSSRTPPSEEFMTSESNTNRRRFAFPFGSRSNGSNHIEPFPFQATPASQTLPLMHHREGSFQFGDARGYSPSSSVRTKVTVGGYPSSLGERTHVVRHTDVEDMIAGSSRVIELPPQYSEHRHPLSSLATSS</sequence>
<reference evidence="1" key="1">
    <citation type="journal article" date="2021" name="New Phytol.">
        <title>Evolutionary innovations through gain and loss of genes in the ectomycorrhizal Boletales.</title>
        <authorList>
            <person name="Wu G."/>
            <person name="Miyauchi S."/>
            <person name="Morin E."/>
            <person name="Kuo A."/>
            <person name="Drula E."/>
            <person name="Varga T."/>
            <person name="Kohler A."/>
            <person name="Feng B."/>
            <person name="Cao Y."/>
            <person name="Lipzen A."/>
            <person name="Daum C."/>
            <person name="Hundley H."/>
            <person name="Pangilinan J."/>
            <person name="Johnson J."/>
            <person name="Barry K."/>
            <person name="LaButti K."/>
            <person name="Ng V."/>
            <person name="Ahrendt S."/>
            <person name="Min B."/>
            <person name="Choi I.G."/>
            <person name="Park H."/>
            <person name="Plett J.M."/>
            <person name="Magnuson J."/>
            <person name="Spatafora J.W."/>
            <person name="Nagy L.G."/>
            <person name="Henrissat B."/>
            <person name="Grigoriev I.V."/>
            <person name="Yang Z.L."/>
            <person name="Xu J."/>
            <person name="Martin F.M."/>
        </authorList>
    </citation>
    <scope>NUCLEOTIDE SEQUENCE</scope>
    <source>
        <strain evidence="1">ATCC 28755</strain>
    </source>
</reference>
<keyword evidence="2" id="KW-1185">Reference proteome</keyword>
<dbReference type="Proteomes" id="UP000790377">
    <property type="component" value="Unassembled WGS sequence"/>
</dbReference>
<evidence type="ECO:0000313" key="2">
    <source>
        <dbReference type="Proteomes" id="UP000790377"/>
    </source>
</evidence>
<organism evidence="1 2">
    <name type="scientific">Hygrophoropsis aurantiaca</name>
    <dbReference type="NCBI Taxonomy" id="72124"/>
    <lineage>
        <taxon>Eukaryota</taxon>
        <taxon>Fungi</taxon>
        <taxon>Dikarya</taxon>
        <taxon>Basidiomycota</taxon>
        <taxon>Agaricomycotina</taxon>
        <taxon>Agaricomycetes</taxon>
        <taxon>Agaricomycetidae</taxon>
        <taxon>Boletales</taxon>
        <taxon>Coniophorineae</taxon>
        <taxon>Hygrophoropsidaceae</taxon>
        <taxon>Hygrophoropsis</taxon>
    </lineage>
</organism>
<name>A0ACB8AHS6_9AGAM</name>
<proteinExistence type="predicted"/>
<accession>A0ACB8AHS6</accession>
<dbReference type="EMBL" id="MU267639">
    <property type="protein sequence ID" value="KAH7913020.1"/>
    <property type="molecule type" value="Genomic_DNA"/>
</dbReference>
<gene>
    <name evidence="1" type="ORF">BJ138DRAFT_702813</name>
</gene>
<evidence type="ECO:0000313" key="1">
    <source>
        <dbReference type="EMBL" id="KAH7913020.1"/>
    </source>
</evidence>
<protein>
    <submittedName>
        <fullName evidence="1">Uncharacterized protein</fullName>
    </submittedName>
</protein>
<comment type="caution">
    <text evidence="1">The sequence shown here is derived from an EMBL/GenBank/DDBJ whole genome shotgun (WGS) entry which is preliminary data.</text>
</comment>